<dbReference type="PANTHER" id="PTHR43798">
    <property type="entry name" value="MONOACYLGLYCEROL LIPASE"/>
    <property type="match status" value="1"/>
</dbReference>
<dbReference type="InterPro" id="IPR029058">
    <property type="entry name" value="AB_hydrolase_fold"/>
</dbReference>
<proteinExistence type="predicted"/>
<keyword evidence="3" id="KW-1185">Reference proteome</keyword>
<evidence type="ECO:0000313" key="2">
    <source>
        <dbReference type="EMBL" id="USQ77366.1"/>
    </source>
</evidence>
<dbReference type="InterPro" id="IPR050266">
    <property type="entry name" value="AB_hydrolase_sf"/>
</dbReference>
<evidence type="ECO:0000259" key="1">
    <source>
        <dbReference type="Pfam" id="PF12697"/>
    </source>
</evidence>
<evidence type="ECO:0000313" key="3">
    <source>
        <dbReference type="Proteomes" id="UP001056535"/>
    </source>
</evidence>
<dbReference type="PANTHER" id="PTHR43798:SF5">
    <property type="entry name" value="MONOACYLGLYCEROL LIPASE ABHD6"/>
    <property type="match status" value="1"/>
</dbReference>
<organism evidence="2 3">
    <name type="scientific">Ornithinimicrobium cryptoxanthini</name>
    <dbReference type="NCBI Taxonomy" id="2934161"/>
    <lineage>
        <taxon>Bacteria</taxon>
        <taxon>Bacillati</taxon>
        <taxon>Actinomycetota</taxon>
        <taxon>Actinomycetes</taxon>
        <taxon>Micrococcales</taxon>
        <taxon>Ornithinimicrobiaceae</taxon>
        <taxon>Ornithinimicrobium</taxon>
    </lineage>
</organism>
<keyword evidence="2" id="KW-0378">Hydrolase</keyword>
<dbReference type="Gene3D" id="3.40.50.1820">
    <property type="entry name" value="alpha/beta hydrolase"/>
    <property type="match status" value="1"/>
</dbReference>
<dbReference type="Pfam" id="PF12697">
    <property type="entry name" value="Abhydrolase_6"/>
    <property type="match status" value="1"/>
</dbReference>
<dbReference type="SUPFAM" id="SSF53474">
    <property type="entry name" value="alpha/beta-Hydrolases"/>
    <property type="match status" value="1"/>
</dbReference>
<dbReference type="Proteomes" id="UP001056535">
    <property type="component" value="Chromosome"/>
</dbReference>
<feature type="domain" description="AB hydrolase-1" evidence="1">
    <location>
        <begin position="10"/>
        <end position="208"/>
    </location>
</feature>
<dbReference type="InterPro" id="IPR000073">
    <property type="entry name" value="AB_hydrolase_1"/>
</dbReference>
<sequence length="216" mass="23388">MTDSPDPTPLVLLHGLGQAPMAWEDVIVPLYPSRRLLTPWVPGLKPTDKERVTVADAAAKLDTDLMLEGMQAVDLGGQSYGAVVATRLAADFPERVRRLVLIAGLVRPPRALMKMQLRMLKMMPASRLADSSVSKERLLHTLDIVRNIDLTDALPKITAPTLVLIGSKDVANRSSAQALASGIPGAQLREVPGAGHQVNLEQPTALVEILREFLDD</sequence>
<accession>A0ABY4YKN3</accession>
<dbReference type="GO" id="GO:0016787">
    <property type="term" value="F:hydrolase activity"/>
    <property type="evidence" value="ECO:0007669"/>
    <property type="project" value="UniProtKB-KW"/>
</dbReference>
<dbReference type="PRINTS" id="PR00111">
    <property type="entry name" value="ABHYDROLASE"/>
</dbReference>
<dbReference type="RefSeq" id="WP_252622421.1">
    <property type="nucleotide sequence ID" value="NZ_CP099490.1"/>
</dbReference>
<protein>
    <submittedName>
        <fullName evidence="2">Alpha/beta hydrolase</fullName>
    </submittedName>
</protein>
<gene>
    <name evidence="2" type="ORF">NF557_05485</name>
</gene>
<dbReference type="EMBL" id="CP099490">
    <property type="protein sequence ID" value="USQ77366.1"/>
    <property type="molecule type" value="Genomic_DNA"/>
</dbReference>
<reference evidence="2" key="1">
    <citation type="submission" date="2022-06" db="EMBL/GenBank/DDBJ databases">
        <title>Ornithinimicrobium JY.X270.</title>
        <authorList>
            <person name="Huang Y."/>
        </authorList>
    </citation>
    <scope>NUCLEOTIDE SEQUENCE</scope>
    <source>
        <strain evidence="2">JY.X270</strain>
    </source>
</reference>
<name>A0ABY4YKN3_9MICO</name>